<feature type="region of interest" description="Disordered" evidence="1">
    <location>
        <begin position="47"/>
        <end position="77"/>
    </location>
</feature>
<dbReference type="Proteomes" id="UP000199657">
    <property type="component" value="Unassembled WGS sequence"/>
</dbReference>
<accession>A0A1H8T2A9</accession>
<reference evidence="3 4" key="1">
    <citation type="submission" date="2016-10" db="EMBL/GenBank/DDBJ databases">
        <authorList>
            <person name="de Groot N.N."/>
        </authorList>
    </citation>
    <scope>NUCLEOTIDE SEQUENCE [LARGE SCALE GENOMIC DNA]</scope>
    <source>
        <strain evidence="3 4">CGMCC 1.6291</strain>
    </source>
</reference>
<evidence type="ECO:0000256" key="1">
    <source>
        <dbReference type="SAM" id="MobiDB-lite"/>
    </source>
</evidence>
<keyword evidence="2" id="KW-0472">Membrane</keyword>
<keyword evidence="4" id="KW-1185">Reference proteome</keyword>
<evidence type="ECO:0000313" key="4">
    <source>
        <dbReference type="Proteomes" id="UP000199657"/>
    </source>
</evidence>
<keyword evidence="2" id="KW-1133">Transmembrane helix</keyword>
<dbReference type="EMBL" id="FOEG01000003">
    <property type="protein sequence ID" value="SEO84663.1"/>
    <property type="molecule type" value="Genomic_DNA"/>
</dbReference>
<protein>
    <submittedName>
        <fullName evidence="3">Uncharacterized protein</fullName>
    </submittedName>
</protein>
<evidence type="ECO:0000313" key="3">
    <source>
        <dbReference type="EMBL" id="SEO84663.1"/>
    </source>
</evidence>
<proteinExistence type="predicted"/>
<sequence>MHSFIHDTGAGFWLGHSLMVILMIAVFTLTLTGAYLLLLAALERRETDSGETVKAGAQGYAQDEMDREGSLHRSDSS</sequence>
<name>A0A1H8T2A9_9GAMM</name>
<dbReference type="RefSeq" id="WP_091642818.1">
    <property type="nucleotide sequence ID" value="NZ_FOEG01000003.1"/>
</dbReference>
<evidence type="ECO:0000256" key="2">
    <source>
        <dbReference type="SAM" id="Phobius"/>
    </source>
</evidence>
<organism evidence="3 4">
    <name type="scientific">Aquisalimonas asiatica</name>
    <dbReference type="NCBI Taxonomy" id="406100"/>
    <lineage>
        <taxon>Bacteria</taxon>
        <taxon>Pseudomonadati</taxon>
        <taxon>Pseudomonadota</taxon>
        <taxon>Gammaproteobacteria</taxon>
        <taxon>Chromatiales</taxon>
        <taxon>Ectothiorhodospiraceae</taxon>
        <taxon>Aquisalimonas</taxon>
    </lineage>
</organism>
<dbReference type="AlphaFoldDB" id="A0A1H8T2A9"/>
<keyword evidence="2" id="KW-0812">Transmembrane</keyword>
<feature type="transmembrane region" description="Helical" evidence="2">
    <location>
        <begin position="12"/>
        <end position="38"/>
    </location>
</feature>
<gene>
    <name evidence="3" type="ORF">SAMN04488052_103347</name>
</gene>
<feature type="compositionally biased region" description="Basic and acidic residues" evidence="1">
    <location>
        <begin position="67"/>
        <end position="77"/>
    </location>
</feature>